<comment type="cofactor">
    <cofactor evidence="2">
        <name>Zn(2+)</name>
        <dbReference type="ChEBI" id="CHEBI:29105"/>
    </cofactor>
    <text evidence="2">Binds 2 Zn(2+) ions.</text>
</comment>
<dbReference type="GO" id="GO:0004035">
    <property type="term" value="F:alkaline phosphatase activity"/>
    <property type="evidence" value="ECO:0007669"/>
    <property type="project" value="TreeGrafter"/>
</dbReference>
<feature type="binding site" evidence="2">
    <location>
        <position position="54"/>
    </location>
    <ligand>
        <name>Mg(2+)</name>
        <dbReference type="ChEBI" id="CHEBI:18420"/>
    </ligand>
</feature>
<sequence length="75" mass="8026">MSALFASKVAAEQNVIADNQLSSHWYIDAVDKMAHKPILATKKTAKNVILFVGDGMGISTITAARILDGQLKGQL</sequence>
<dbReference type="InterPro" id="IPR001952">
    <property type="entry name" value="Alkaline_phosphatase"/>
</dbReference>
<proteinExistence type="predicted"/>
<comment type="cofactor">
    <cofactor evidence="2">
        <name>Mg(2+)</name>
        <dbReference type="ChEBI" id="CHEBI:18420"/>
    </cofactor>
    <text evidence="2">Binds 1 Mg(2+) ion.</text>
</comment>
<feature type="non-terminal residue" evidence="3">
    <location>
        <position position="75"/>
    </location>
</feature>
<reference evidence="3" key="1">
    <citation type="journal article" date="2020" name="mSystems">
        <title>Genome- and Community-Level Interaction Insights into Carbon Utilization and Element Cycling Functions of Hydrothermarchaeota in Hydrothermal Sediment.</title>
        <authorList>
            <person name="Zhou Z."/>
            <person name="Liu Y."/>
            <person name="Xu W."/>
            <person name="Pan J."/>
            <person name="Luo Z.H."/>
            <person name="Li M."/>
        </authorList>
    </citation>
    <scope>NUCLEOTIDE SEQUENCE [LARGE SCALE GENOMIC DNA]</scope>
    <source>
        <strain evidence="3">HyVt-380</strain>
    </source>
</reference>
<dbReference type="Pfam" id="PF00245">
    <property type="entry name" value="Alk_phosphatase"/>
    <property type="match status" value="1"/>
</dbReference>
<keyword evidence="2" id="KW-0862">Zinc</keyword>
<dbReference type="PANTHER" id="PTHR11596">
    <property type="entry name" value="ALKALINE PHOSPHATASE"/>
    <property type="match status" value="1"/>
</dbReference>
<dbReference type="EMBL" id="DRHY01000174">
    <property type="protein sequence ID" value="HEC74246.1"/>
    <property type="molecule type" value="Genomic_DNA"/>
</dbReference>
<protein>
    <submittedName>
        <fullName evidence="3">Alkaline phosphatase</fullName>
    </submittedName>
</protein>
<organism evidence="3">
    <name type="scientific">Methylophaga aminisulfidivorans</name>
    <dbReference type="NCBI Taxonomy" id="230105"/>
    <lineage>
        <taxon>Bacteria</taxon>
        <taxon>Pseudomonadati</taxon>
        <taxon>Pseudomonadota</taxon>
        <taxon>Gammaproteobacteria</taxon>
        <taxon>Thiotrichales</taxon>
        <taxon>Piscirickettsiaceae</taxon>
        <taxon>Methylophaga</taxon>
    </lineage>
</organism>
<keyword evidence="2" id="KW-0460">Magnesium</keyword>
<evidence type="ECO:0000256" key="2">
    <source>
        <dbReference type="PIRSR" id="PIRSR601952-2"/>
    </source>
</evidence>
<accession>A0A7C1VP97</accession>
<feature type="binding site" evidence="2">
    <location>
        <position position="54"/>
    </location>
    <ligand>
        <name>Zn(2+)</name>
        <dbReference type="ChEBI" id="CHEBI:29105"/>
        <label>2</label>
    </ligand>
</feature>
<dbReference type="InterPro" id="IPR017850">
    <property type="entry name" value="Alkaline_phosphatase_core_sf"/>
</dbReference>
<dbReference type="AlphaFoldDB" id="A0A7C1VP97"/>
<name>A0A7C1VP97_9GAMM</name>
<dbReference type="PANTHER" id="PTHR11596:SF5">
    <property type="entry name" value="ALKALINE PHOSPHATASE"/>
    <property type="match status" value="1"/>
</dbReference>
<dbReference type="Gene3D" id="3.40.720.10">
    <property type="entry name" value="Alkaline Phosphatase, subunit A"/>
    <property type="match status" value="1"/>
</dbReference>
<keyword evidence="1" id="KW-0597">Phosphoprotein</keyword>
<dbReference type="SUPFAM" id="SSF53649">
    <property type="entry name" value="Alkaline phosphatase-like"/>
    <property type="match status" value="1"/>
</dbReference>
<dbReference type="GO" id="GO:0046872">
    <property type="term" value="F:metal ion binding"/>
    <property type="evidence" value="ECO:0007669"/>
    <property type="project" value="UniProtKB-KW"/>
</dbReference>
<keyword evidence="2" id="KW-0479">Metal-binding</keyword>
<comment type="caution">
    <text evidence="3">The sequence shown here is derived from an EMBL/GenBank/DDBJ whole genome shotgun (WGS) entry which is preliminary data.</text>
</comment>
<dbReference type="Proteomes" id="UP000886384">
    <property type="component" value="Unassembled WGS sequence"/>
</dbReference>
<gene>
    <name evidence="3" type="ORF">ENI26_07725</name>
</gene>
<evidence type="ECO:0000313" key="3">
    <source>
        <dbReference type="EMBL" id="HEC74246.1"/>
    </source>
</evidence>
<evidence type="ECO:0000256" key="1">
    <source>
        <dbReference type="ARBA" id="ARBA00022553"/>
    </source>
</evidence>